<comment type="caution">
    <text evidence="3">The sequence shown here is derived from an EMBL/GenBank/DDBJ whole genome shotgun (WGS) entry which is preliminary data.</text>
</comment>
<accession>A0ABU9QMY9</accession>
<evidence type="ECO:0000256" key="2">
    <source>
        <dbReference type="SAM" id="Phobius"/>
    </source>
</evidence>
<sequence>MSAETSPAQGFPTPCTRCGGVLYQHVDFCPYCGADHPLEPVQRKRAGTQLRAVETQSSAPVGLAADLAAEGGAGLAPLVSPDIPIPPLDVPHPLWQTAGRWIFTKGVVLMLFIVALGYAGYLLLGDNHRQDTGSDEPTNSASTVGGSISPYTPPPTARNLPTANVTNVPVSKTPAASVAVIAPVVPIAPPKPRAVQHYRDVPDALRAARAGLMHNSLADAKTALSDALSIEPNNSEALQMQSDLKDRENKRDAALGVANTCAKDKLWSCVRDRASQALAIDVTSVDAQALLERVILSTGWKPLTSAATSSQRAATTTKANTTPAVPVNNTTAANATANTAATNTVAGNGASAVSGIDAQMRAIRESGWKQQPASANKQ</sequence>
<gene>
    <name evidence="3" type="ORF">V4C55_33285</name>
</gene>
<keyword evidence="2" id="KW-0812">Transmembrane</keyword>
<evidence type="ECO:0000313" key="4">
    <source>
        <dbReference type="Proteomes" id="UP001494588"/>
    </source>
</evidence>
<evidence type="ECO:0000256" key="1">
    <source>
        <dbReference type="SAM" id="MobiDB-lite"/>
    </source>
</evidence>
<dbReference type="Proteomes" id="UP001494588">
    <property type="component" value="Unassembled WGS sequence"/>
</dbReference>
<proteinExistence type="predicted"/>
<protein>
    <submittedName>
        <fullName evidence="3">Zinc ribbon domain-containing protein</fullName>
    </submittedName>
</protein>
<keyword evidence="4" id="KW-1185">Reference proteome</keyword>
<feature type="compositionally biased region" description="Polar residues" evidence="1">
    <location>
        <begin position="135"/>
        <end position="150"/>
    </location>
</feature>
<dbReference type="RefSeq" id="WP_201658568.1">
    <property type="nucleotide sequence ID" value="NZ_CAJHCS010000031.1"/>
</dbReference>
<name>A0ABU9QMY9_9BURK</name>
<keyword evidence="2" id="KW-1133">Transmembrane helix</keyword>
<reference evidence="3 4" key="1">
    <citation type="submission" date="2024-01" db="EMBL/GenBank/DDBJ databases">
        <title>The diversity of rhizobia nodulating Mimosa spp. in eleven states of Brazil covering several biomes is determined by host plant, location, and edaphic factors.</title>
        <authorList>
            <person name="Rouws L."/>
            <person name="Barauna A."/>
            <person name="Beukes C."/>
            <person name="De Faria S.M."/>
            <person name="Gross E."/>
            <person name="Dos Reis Junior F.B."/>
            <person name="Simon M."/>
            <person name="Maluk M."/>
            <person name="Odee D.W."/>
            <person name="Kenicer G."/>
            <person name="Young J.P.W."/>
            <person name="Reis V.M."/>
            <person name="Zilli J."/>
            <person name="James E.K."/>
        </authorList>
    </citation>
    <scope>NUCLEOTIDE SEQUENCE [LARGE SCALE GENOMIC DNA]</scope>
    <source>
        <strain evidence="3 4">JPY77</strain>
    </source>
</reference>
<keyword evidence="2" id="KW-0472">Membrane</keyword>
<evidence type="ECO:0000313" key="3">
    <source>
        <dbReference type="EMBL" id="MEM5290603.1"/>
    </source>
</evidence>
<feature type="transmembrane region" description="Helical" evidence="2">
    <location>
        <begin position="102"/>
        <end position="124"/>
    </location>
</feature>
<organism evidence="3 4">
    <name type="scientific">Paraburkholderia sabiae</name>
    <dbReference type="NCBI Taxonomy" id="273251"/>
    <lineage>
        <taxon>Bacteria</taxon>
        <taxon>Pseudomonadati</taxon>
        <taxon>Pseudomonadota</taxon>
        <taxon>Betaproteobacteria</taxon>
        <taxon>Burkholderiales</taxon>
        <taxon>Burkholderiaceae</taxon>
        <taxon>Paraburkholderia</taxon>
    </lineage>
</organism>
<dbReference type="EMBL" id="JAZHGC010000038">
    <property type="protein sequence ID" value="MEM5290603.1"/>
    <property type="molecule type" value="Genomic_DNA"/>
</dbReference>
<feature type="region of interest" description="Disordered" evidence="1">
    <location>
        <begin position="131"/>
        <end position="164"/>
    </location>
</feature>